<name>A0A1G7F2D4_9ACTN</name>
<dbReference type="OrthoDB" id="4287477at2"/>
<dbReference type="InterPro" id="IPR051325">
    <property type="entry name" value="Nudix_hydrolase_domain"/>
</dbReference>
<dbReference type="RefSeq" id="WP_090596079.1">
    <property type="nucleotide sequence ID" value="NZ_LT629688.1"/>
</dbReference>
<dbReference type="InterPro" id="IPR013078">
    <property type="entry name" value="His_Pase_superF_clade-1"/>
</dbReference>
<dbReference type="SUPFAM" id="SSF53254">
    <property type="entry name" value="Phosphoglycerate mutase-like"/>
    <property type="match status" value="1"/>
</dbReference>
<dbReference type="InterPro" id="IPR020084">
    <property type="entry name" value="NUDIX_hydrolase_CS"/>
</dbReference>
<dbReference type="InterPro" id="IPR000086">
    <property type="entry name" value="NUDIX_hydrolase_dom"/>
</dbReference>
<evidence type="ECO:0000313" key="5">
    <source>
        <dbReference type="EMBL" id="SDE70123.1"/>
    </source>
</evidence>
<sequence length="293" mass="32270">MAKERYIPAAGAVVLRPGADGPEVCVVHRPRYDDWSLPKGKERPGESGPEAAVREVREETGLDVRLDVRLDSQRYAVPGGDKQVFWWRAGVLAEHPWTPDREIDQVAWWSVPRARHELTHADDVHRVEQALALPPTTAVVLVRHAKAMDRSNWTLVDAVRPLTRRGRQQAQDLVPLLGAFGVRRLLSSSSTRCVATLTPYARAHGLDLGRSSRLSEEEGSEDPDGVRSVVEELLEIALATGQPAAVCGHRPVIPHMQHALGLPSRHMATAEMVVLHVGPDGEALAVERHRPTS</sequence>
<dbReference type="Gene3D" id="3.90.79.10">
    <property type="entry name" value="Nucleoside Triphosphate Pyrophosphohydrolase"/>
    <property type="match status" value="1"/>
</dbReference>
<dbReference type="Proteomes" id="UP000198546">
    <property type="component" value="Chromosome i"/>
</dbReference>
<dbReference type="PANTHER" id="PTHR21340">
    <property type="entry name" value="DIADENOSINE 5,5-P1,P4-TETRAPHOSPHATE PYROPHOSPHOHYDROLASE MUTT"/>
    <property type="match status" value="1"/>
</dbReference>
<dbReference type="STRING" id="675864.SAMN04489747_4124"/>
<gene>
    <name evidence="5" type="ORF">SAMN04489747_4124</name>
</gene>
<dbReference type="PROSITE" id="PS00893">
    <property type="entry name" value="NUDIX_BOX"/>
    <property type="match status" value="1"/>
</dbReference>
<dbReference type="Pfam" id="PF00300">
    <property type="entry name" value="His_Phos_1"/>
    <property type="match status" value="1"/>
</dbReference>
<dbReference type="InterPro" id="IPR015797">
    <property type="entry name" value="NUDIX_hydrolase-like_dom_sf"/>
</dbReference>
<proteinExistence type="inferred from homology"/>
<dbReference type="CDD" id="cd03673">
    <property type="entry name" value="NUDIX_Ap6A_hydrolase"/>
    <property type="match status" value="1"/>
</dbReference>
<dbReference type="GO" id="GO:0006167">
    <property type="term" value="P:AMP biosynthetic process"/>
    <property type="evidence" value="ECO:0007669"/>
    <property type="project" value="TreeGrafter"/>
</dbReference>
<dbReference type="GO" id="GO:0006754">
    <property type="term" value="P:ATP biosynthetic process"/>
    <property type="evidence" value="ECO:0007669"/>
    <property type="project" value="TreeGrafter"/>
</dbReference>
<evidence type="ECO:0000256" key="3">
    <source>
        <dbReference type="RuleBase" id="RU003476"/>
    </source>
</evidence>
<evidence type="ECO:0000256" key="2">
    <source>
        <dbReference type="ARBA" id="ARBA00022801"/>
    </source>
</evidence>
<dbReference type="Gene3D" id="3.40.50.1240">
    <property type="entry name" value="Phosphoglycerate mutase-like"/>
    <property type="match status" value="1"/>
</dbReference>
<accession>A0A1G7F2D4</accession>
<dbReference type="GO" id="GO:0004081">
    <property type="term" value="F:bis(5'-nucleosyl)-tetraphosphatase (asymmetrical) activity"/>
    <property type="evidence" value="ECO:0007669"/>
    <property type="project" value="TreeGrafter"/>
</dbReference>
<protein>
    <submittedName>
        <fullName evidence="5">8-oxo-dGTP diphosphatase</fullName>
    </submittedName>
</protein>
<comment type="similarity">
    <text evidence="1 3">Belongs to the Nudix hydrolase family.</text>
</comment>
<dbReference type="InterPro" id="IPR020476">
    <property type="entry name" value="Nudix_hydrolase"/>
</dbReference>
<dbReference type="InterPro" id="IPR029033">
    <property type="entry name" value="His_PPase_superfam"/>
</dbReference>
<dbReference type="SUPFAM" id="SSF55811">
    <property type="entry name" value="Nudix"/>
    <property type="match status" value="1"/>
</dbReference>
<reference evidence="5 6" key="1">
    <citation type="submission" date="2016-10" db="EMBL/GenBank/DDBJ databases">
        <authorList>
            <person name="de Groot N.N."/>
        </authorList>
    </citation>
    <scope>NUCLEOTIDE SEQUENCE [LARGE SCALE GENOMIC DNA]</scope>
    <source>
        <strain evidence="5 6">MON 2.2</strain>
    </source>
</reference>
<dbReference type="PRINTS" id="PR00502">
    <property type="entry name" value="NUDIXFAMILY"/>
</dbReference>
<dbReference type="EMBL" id="LT629688">
    <property type="protein sequence ID" value="SDE70123.1"/>
    <property type="molecule type" value="Genomic_DNA"/>
</dbReference>
<evidence type="ECO:0000259" key="4">
    <source>
        <dbReference type="PROSITE" id="PS51462"/>
    </source>
</evidence>
<feature type="domain" description="Nudix hydrolase" evidence="4">
    <location>
        <begin position="5"/>
        <end position="132"/>
    </location>
</feature>
<dbReference type="Pfam" id="PF00293">
    <property type="entry name" value="NUDIX"/>
    <property type="match status" value="1"/>
</dbReference>
<dbReference type="SMART" id="SM00855">
    <property type="entry name" value="PGAM"/>
    <property type="match status" value="1"/>
</dbReference>
<evidence type="ECO:0000313" key="6">
    <source>
        <dbReference type="Proteomes" id="UP000198546"/>
    </source>
</evidence>
<dbReference type="PROSITE" id="PS51462">
    <property type="entry name" value="NUDIX"/>
    <property type="match status" value="1"/>
</dbReference>
<keyword evidence="2 3" id="KW-0378">Hydrolase</keyword>
<evidence type="ECO:0000256" key="1">
    <source>
        <dbReference type="ARBA" id="ARBA00005582"/>
    </source>
</evidence>
<dbReference type="CDD" id="cd07067">
    <property type="entry name" value="HP_PGM_like"/>
    <property type="match status" value="1"/>
</dbReference>
<dbReference type="AlphaFoldDB" id="A0A1G7F2D4"/>
<dbReference type="PANTHER" id="PTHR21340:SF0">
    <property type="entry name" value="BIS(5'-NUCLEOSYL)-TETRAPHOSPHATASE [ASYMMETRICAL]"/>
    <property type="match status" value="1"/>
</dbReference>
<keyword evidence="6" id="KW-1185">Reference proteome</keyword>
<organism evidence="5 6">
    <name type="scientific">Auraticoccus monumenti</name>
    <dbReference type="NCBI Taxonomy" id="675864"/>
    <lineage>
        <taxon>Bacteria</taxon>
        <taxon>Bacillati</taxon>
        <taxon>Actinomycetota</taxon>
        <taxon>Actinomycetes</taxon>
        <taxon>Propionibacteriales</taxon>
        <taxon>Propionibacteriaceae</taxon>
        <taxon>Auraticoccus</taxon>
    </lineage>
</organism>